<gene>
    <name evidence="1" type="primary">orf179</name>
</gene>
<accession>M4QD39</accession>
<reference evidence="1" key="1">
    <citation type="journal article" date="2004" name="RNA">
        <title>Mitochondrial 3' tRNA editing in the jakobid Seculamonas ecuadoriensis: a novel mechanism and implications for tRNA processing.</title>
        <authorList>
            <person name="Leigh J."/>
            <person name="Lang B.F."/>
        </authorList>
    </citation>
    <scope>NUCLEOTIDE SEQUENCE</scope>
    <source>
        <strain evidence="1">ATCC 50284</strain>
    </source>
</reference>
<name>M4QD39_RECAM</name>
<reference evidence="1" key="2">
    <citation type="journal article" date="2006" name="RNA">
        <title>Hybrid E. coli--Mitochondrial ribonuclease P RNAs are catalytically active.</title>
        <authorList>
            <person name="Seif E."/>
            <person name="Cadieux A."/>
            <person name="Lang B.F."/>
        </authorList>
    </citation>
    <scope>NUCLEOTIDE SEQUENCE</scope>
    <source>
        <strain evidence="1">ATCC 50284</strain>
    </source>
</reference>
<geneLocation type="mitochondrion" evidence="1"/>
<organism evidence="1">
    <name type="scientific">Reclinomonas americana ATCC 50284</name>
    <dbReference type="NCBI Taxonomy" id="1295595"/>
    <lineage>
        <taxon>Eukaryota</taxon>
        <taxon>Discoba</taxon>
        <taxon>Jakobida</taxon>
        <taxon>Histionina</taxon>
        <taxon>Histionidae</taxon>
        <taxon>Reclinomonas</taxon>
    </lineage>
</organism>
<proteinExistence type="predicted"/>
<reference evidence="1" key="3">
    <citation type="journal article" date="2013" name="Genome Biol. Evol.">
        <title>Strikingly bacteria-like and gene-rich mitochondrial genomes throughout jakobid protists.</title>
        <authorList>
            <person name="Burger G."/>
            <person name="Gray M.W."/>
            <person name="Forget L."/>
            <person name="Lang B.F."/>
        </authorList>
    </citation>
    <scope>NUCLEOTIDE SEQUENCE</scope>
    <source>
        <strain evidence="1">ATCC 50284</strain>
    </source>
</reference>
<dbReference type="AlphaFoldDB" id="M4QD39"/>
<sequence length="179" mass="21428">MHIVFCFFICFIFSYFFSSFLLNNPYDFIYPVQYYSSVDSSFIRFLFNSFDNSILIDNLDLDKNEINIEIVAEMVINECIHLKKNIVLSLYLLYHFSFVQEMSFYSYLLSICMNDIFYLYNFFDVSISNELVKNINSYVYITQEYVNSLESITLILKNIDCPYTNSEFYIKNFIDEVIT</sequence>
<dbReference type="EMBL" id="KC353358">
    <property type="protein sequence ID" value="AGH24454.1"/>
    <property type="molecule type" value="Genomic_DNA"/>
</dbReference>
<evidence type="ECO:0000313" key="1">
    <source>
        <dbReference type="EMBL" id="AGH24454.1"/>
    </source>
</evidence>
<protein>
    <submittedName>
        <fullName evidence="1">Uncharacterized protein</fullName>
    </submittedName>
</protein>
<keyword evidence="1" id="KW-0496">Mitochondrion</keyword>